<dbReference type="Ensembl" id="ENSAMXT00000031583.1">
    <property type="protein sequence ID" value="ENSAMXP00000038217.1"/>
    <property type="gene ID" value="ENSAMXG00000014206.2"/>
</dbReference>
<dbReference type="FunFam" id="1.10.287.940:FF:000010">
    <property type="entry name" value="P2X receptor E"/>
    <property type="match status" value="1"/>
</dbReference>
<evidence type="ECO:0000256" key="4">
    <source>
        <dbReference type="ARBA" id="ARBA00022448"/>
    </source>
</evidence>
<evidence type="ECO:0000256" key="9">
    <source>
        <dbReference type="ARBA" id="ARBA00022989"/>
    </source>
</evidence>
<comment type="catalytic activity">
    <reaction evidence="19">
        <text>Na(+)(in) = Na(+)(out)</text>
        <dbReference type="Rhea" id="RHEA:34963"/>
        <dbReference type="ChEBI" id="CHEBI:29101"/>
    </reaction>
</comment>
<keyword evidence="5" id="KW-1003">Cell membrane</keyword>
<evidence type="ECO:0000256" key="13">
    <source>
        <dbReference type="ARBA" id="ARBA00023170"/>
    </source>
</evidence>
<comment type="catalytic activity">
    <reaction evidence="20">
        <text>Ca(2+)(in) = Ca(2+)(out)</text>
        <dbReference type="Rhea" id="RHEA:29671"/>
        <dbReference type="ChEBI" id="CHEBI:29108"/>
    </reaction>
</comment>
<evidence type="ECO:0000256" key="6">
    <source>
        <dbReference type="ARBA" id="ARBA00022692"/>
    </source>
</evidence>
<dbReference type="InterPro" id="IPR059116">
    <property type="entry name" value="P2X_receptor"/>
</dbReference>
<dbReference type="PRINTS" id="PR01311">
    <property type="entry name" value="P2X4RECEPTOR"/>
</dbReference>
<dbReference type="InterPro" id="IPR001429">
    <property type="entry name" value="P2X_purnocptor"/>
</dbReference>
<keyword evidence="17 21" id="KW-0407">Ion channel</keyword>
<comment type="catalytic activity">
    <reaction evidence="18">
        <text>K(+)(in) = K(+)(out)</text>
        <dbReference type="Rhea" id="RHEA:29463"/>
        <dbReference type="ChEBI" id="CHEBI:29103"/>
    </reaction>
</comment>
<dbReference type="GO" id="GO:0070588">
    <property type="term" value="P:calcium ion transmembrane transport"/>
    <property type="evidence" value="ECO:0007669"/>
    <property type="project" value="TreeGrafter"/>
</dbReference>
<keyword evidence="8" id="KW-0067">ATP-binding</keyword>
<keyword evidence="14" id="KW-0325">Glycoprotein</keyword>
<dbReference type="GO" id="GO:0004931">
    <property type="term" value="F:extracellularly ATP-gated monoatomic cation channel activity"/>
    <property type="evidence" value="ECO:0007669"/>
    <property type="project" value="InterPro"/>
</dbReference>
<dbReference type="InterPro" id="IPR003047">
    <property type="entry name" value="P2X4_purnocptor"/>
</dbReference>
<evidence type="ECO:0000256" key="3">
    <source>
        <dbReference type="ARBA" id="ARBA00009848"/>
    </source>
</evidence>
<evidence type="ECO:0000256" key="19">
    <source>
        <dbReference type="ARBA" id="ARBA00036239"/>
    </source>
</evidence>
<evidence type="ECO:0000256" key="18">
    <source>
        <dbReference type="ARBA" id="ARBA00034430"/>
    </source>
</evidence>
<evidence type="ECO:0000256" key="17">
    <source>
        <dbReference type="ARBA" id="ARBA00023303"/>
    </source>
</evidence>
<keyword evidence="7" id="KW-0547">Nucleotide-binding</keyword>
<evidence type="ECO:0000256" key="16">
    <source>
        <dbReference type="ARBA" id="ARBA00023286"/>
    </source>
</evidence>
<dbReference type="STRING" id="7994.ENSAMXP00000038217"/>
<evidence type="ECO:0000256" key="11">
    <source>
        <dbReference type="ARBA" id="ARBA00023136"/>
    </source>
</evidence>
<evidence type="ECO:0000256" key="15">
    <source>
        <dbReference type="ARBA" id="ARBA00023228"/>
    </source>
</evidence>
<keyword evidence="9 21" id="KW-1133">Transmembrane helix</keyword>
<dbReference type="PANTHER" id="PTHR10125:SF18">
    <property type="entry name" value="P2X PURINOCEPTOR 4"/>
    <property type="match status" value="1"/>
</dbReference>
<dbReference type="Proteomes" id="UP000018467">
    <property type="component" value="Unassembled WGS sequence"/>
</dbReference>
<evidence type="ECO:0000256" key="5">
    <source>
        <dbReference type="ARBA" id="ARBA00022475"/>
    </source>
</evidence>
<comment type="caution">
    <text evidence="21">Lacks conserved residue(s) required for the propagation of feature annotation.</text>
</comment>
<evidence type="ECO:0000313" key="22">
    <source>
        <dbReference type="Ensembl" id="ENSAMXP00000038217.1"/>
    </source>
</evidence>
<keyword evidence="10 21" id="KW-0406">Ion transport</keyword>
<reference evidence="22" key="3">
    <citation type="submission" date="2025-08" db="UniProtKB">
        <authorList>
            <consortium name="Ensembl"/>
        </authorList>
    </citation>
    <scope>IDENTIFICATION</scope>
</reference>
<dbReference type="Gene3D" id="1.10.287.940">
    <property type="entry name" value="atp-gated p2x4 ion channel"/>
    <property type="match status" value="1"/>
</dbReference>
<dbReference type="Gene3D" id="2.60.490.10">
    <property type="entry name" value="atp-gated p2x4 ion channel domain"/>
    <property type="match status" value="1"/>
</dbReference>
<keyword evidence="15" id="KW-0458">Lysosome</keyword>
<dbReference type="InParanoid" id="A0A3B1J7E6"/>
<dbReference type="InterPro" id="IPR053792">
    <property type="entry name" value="P2X_RECEPTOR_CS"/>
</dbReference>
<dbReference type="GO" id="GO:0098794">
    <property type="term" value="C:postsynapse"/>
    <property type="evidence" value="ECO:0007669"/>
    <property type="project" value="GOC"/>
</dbReference>
<dbReference type="GO" id="GO:0033198">
    <property type="term" value="P:response to ATP"/>
    <property type="evidence" value="ECO:0007669"/>
    <property type="project" value="InterPro"/>
</dbReference>
<proteinExistence type="inferred from homology"/>
<evidence type="ECO:0000256" key="20">
    <source>
        <dbReference type="ARBA" id="ARBA00036634"/>
    </source>
</evidence>
<keyword evidence="12" id="KW-1015">Disulfide bond</keyword>
<dbReference type="PROSITE" id="PS01212">
    <property type="entry name" value="P2X_RECEPTOR"/>
    <property type="match status" value="1"/>
</dbReference>
<dbReference type="AlphaFoldDB" id="A0A3B1J7E6"/>
<keyword evidence="13 21" id="KW-0675">Receptor</keyword>
<comment type="function">
    <text evidence="21">Receptor for ATP that acts as a ligand-gated ion channel.</text>
</comment>
<accession>A0A3B1J7E6</accession>
<evidence type="ECO:0000313" key="23">
    <source>
        <dbReference type="Proteomes" id="UP000018467"/>
    </source>
</evidence>
<dbReference type="PANTHER" id="PTHR10125">
    <property type="entry name" value="P2X PURINOCEPTOR"/>
    <property type="match status" value="1"/>
</dbReference>
<evidence type="ECO:0000256" key="10">
    <source>
        <dbReference type="ARBA" id="ARBA00023065"/>
    </source>
</evidence>
<reference evidence="23" key="1">
    <citation type="submission" date="2013-03" db="EMBL/GenBank/DDBJ databases">
        <authorList>
            <person name="Jeffery W."/>
            <person name="Warren W."/>
            <person name="Wilson R.K."/>
        </authorList>
    </citation>
    <scope>NUCLEOTIDE SEQUENCE</scope>
    <source>
        <strain evidence="23">female</strain>
    </source>
</reference>
<feature type="transmembrane region" description="Helical" evidence="21">
    <location>
        <begin position="403"/>
        <end position="427"/>
    </location>
</feature>
<dbReference type="GO" id="GO:0001614">
    <property type="term" value="F:purinergic nucleotide receptor activity"/>
    <property type="evidence" value="ECO:0007669"/>
    <property type="project" value="InterPro"/>
</dbReference>
<comment type="subcellular location">
    <subcellularLocation>
        <location evidence="2">Cell membrane</location>
        <topology evidence="2">Multi-pass membrane protein</topology>
    </subcellularLocation>
    <subcellularLocation>
        <location evidence="1">Lysosome membrane</location>
        <topology evidence="1">Multi-pass membrane protein</topology>
    </subcellularLocation>
    <subcellularLocation>
        <location evidence="21">Membrane</location>
        <topology evidence="21">Multi-pass membrane protein</topology>
    </subcellularLocation>
</comment>
<evidence type="ECO:0000256" key="1">
    <source>
        <dbReference type="ARBA" id="ARBA00004155"/>
    </source>
</evidence>
<evidence type="ECO:0000256" key="21">
    <source>
        <dbReference type="RuleBase" id="RU000681"/>
    </source>
</evidence>
<evidence type="ECO:0000256" key="12">
    <source>
        <dbReference type="ARBA" id="ARBA00023157"/>
    </source>
</evidence>
<reference evidence="23" key="2">
    <citation type="journal article" date="2014" name="Nat. Commun.">
        <title>The cavefish genome reveals candidate genes for eye loss.</title>
        <authorList>
            <person name="McGaugh S.E."/>
            <person name="Gross J.B."/>
            <person name="Aken B."/>
            <person name="Blin M."/>
            <person name="Borowsky R."/>
            <person name="Chalopin D."/>
            <person name="Hinaux H."/>
            <person name="Jeffery W.R."/>
            <person name="Keene A."/>
            <person name="Ma L."/>
            <person name="Minx P."/>
            <person name="Murphy D."/>
            <person name="O'Quin K.E."/>
            <person name="Retaux S."/>
            <person name="Rohner N."/>
            <person name="Searle S.M."/>
            <person name="Stahl B.A."/>
            <person name="Tabin C."/>
            <person name="Volff J.N."/>
            <person name="Yoshizawa M."/>
            <person name="Warren W.C."/>
        </authorList>
    </citation>
    <scope>NUCLEOTIDE SEQUENCE [LARGE SCALE GENOMIC DNA]</scope>
    <source>
        <strain evidence="23">female</strain>
    </source>
</reference>
<dbReference type="GO" id="GO:0005524">
    <property type="term" value="F:ATP binding"/>
    <property type="evidence" value="ECO:0007669"/>
    <property type="project" value="UniProtKB-KW"/>
</dbReference>
<protein>
    <recommendedName>
        <fullName evidence="21">P2X purinoceptor</fullName>
    </recommendedName>
</protein>
<feature type="transmembrane region" description="Helical" evidence="21">
    <location>
        <begin position="487"/>
        <end position="505"/>
    </location>
</feature>
<evidence type="ECO:0000256" key="7">
    <source>
        <dbReference type="ARBA" id="ARBA00022741"/>
    </source>
</evidence>
<sequence length="510" mass="57913">MLTAGRREAASCIGVFTGKRQATVTLPCVSLTCDELRVNQVEAHNRNGDTVAEKNCLKGAGNTMAASDKNCCVSLTRCFFDYSTPKTLVIRSKTVGAINRLCQALVIAYIIGYVCVWKKGYQDTDTVISSVTTKVKGIALTNTSDLGTRIWDVADYIIPPQEENSFFVLTNLNITPNQTQSHCPENPGPESSCSSDQDCKKGFRNGRLSGVRTGRCVHFSERIKTCEVLAWCPLEKYDEPPDPPMLAEAENFTVLIKNSVRYPKFNFSRRNILPHINSTYLSKCVFSRDTDPDCPIFRLRDIVAEAGEDFQAMAVHGGVMGVQIRWDCDLDMPANWCVPRYTFRRLDNKDPENNVAPGYNFRFAKYYKSSNGEEIRTLIKGYGIRFDIMVFGKAGKFNVVPTLLNIGAGLGLMGLVTVVCDWFVLVFMRKRHLYRERKYSYVDDFQLVRFFFFNICFFCILFVQNFVATHPMFLLKLGVLNRSTVNIATFFIYICNLITFCYERIRVVRY</sequence>
<dbReference type="GO" id="GO:0005886">
    <property type="term" value="C:plasma membrane"/>
    <property type="evidence" value="ECO:0007669"/>
    <property type="project" value="UniProtKB-SubCell"/>
</dbReference>
<feature type="transmembrane region" description="Helical" evidence="21">
    <location>
        <begin position="447"/>
        <end position="467"/>
    </location>
</feature>
<name>A0A3B1J7E6_ASTMX</name>
<keyword evidence="6 21" id="KW-0812">Transmembrane</keyword>
<evidence type="ECO:0000256" key="8">
    <source>
        <dbReference type="ARBA" id="ARBA00022840"/>
    </source>
</evidence>
<dbReference type="FunFam" id="2.60.490.10:FF:000001">
    <property type="entry name" value="P2X purinoceptor"/>
    <property type="match status" value="1"/>
</dbReference>
<dbReference type="GeneTree" id="ENSGT01020000230351"/>
<dbReference type="NCBIfam" id="TIGR00863">
    <property type="entry name" value="P2X"/>
    <property type="match status" value="1"/>
</dbReference>
<comment type="similarity">
    <text evidence="3 21">Belongs to the P2X receptor family.</text>
</comment>
<organism evidence="22 23">
    <name type="scientific">Astyanax mexicanus</name>
    <name type="common">Blind cave fish</name>
    <name type="synonym">Astyanax fasciatus mexicanus</name>
    <dbReference type="NCBI Taxonomy" id="7994"/>
    <lineage>
        <taxon>Eukaryota</taxon>
        <taxon>Metazoa</taxon>
        <taxon>Chordata</taxon>
        <taxon>Craniata</taxon>
        <taxon>Vertebrata</taxon>
        <taxon>Euteleostomi</taxon>
        <taxon>Actinopterygii</taxon>
        <taxon>Neopterygii</taxon>
        <taxon>Teleostei</taxon>
        <taxon>Ostariophysi</taxon>
        <taxon>Characiformes</taxon>
        <taxon>Characoidei</taxon>
        <taxon>Acestrorhamphidae</taxon>
        <taxon>Acestrorhamphinae</taxon>
        <taxon>Astyanax</taxon>
    </lineage>
</organism>
<keyword evidence="4 21" id="KW-0813">Transport</keyword>
<reference evidence="22" key="4">
    <citation type="submission" date="2025-09" db="UniProtKB">
        <authorList>
            <consortium name="Ensembl"/>
        </authorList>
    </citation>
    <scope>IDENTIFICATION</scope>
</reference>
<dbReference type="InterPro" id="IPR027309">
    <property type="entry name" value="P2X_extracellular_dom_sf"/>
</dbReference>
<dbReference type="GO" id="GO:0005765">
    <property type="term" value="C:lysosomal membrane"/>
    <property type="evidence" value="ECO:0007669"/>
    <property type="project" value="UniProtKB-SubCell"/>
</dbReference>
<dbReference type="Bgee" id="ENSAMXG00000014206">
    <property type="expression patterns" value="Expressed in head kidney and 9 other cell types or tissues"/>
</dbReference>
<evidence type="ECO:0000256" key="14">
    <source>
        <dbReference type="ARBA" id="ARBA00023180"/>
    </source>
</evidence>
<keyword evidence="23" id="KW-1185">Reference proteome</keyword>
<keyword evidence="16" id="KW-1071">Ligand-gated ion channel</keyword>
<evidence type="ECO:0000256" key="2">
    <source>
        <dbReference type="ARBA" id="ARBA00004651"/>
    </source>
</evidence>
<dbReference type="Pfam" id="PF00864">
    <property type="entry name" value="P2X_receptor"/>
    <property type="match status" value="1"/>
</dbReference>
<keyword evidence="11 21" id="KW-0472">Membrane</keyword>
<dbReference type="PRINTS" id="PR01307">
    <property type="entry name" value="P2XRECEPTOR"/>
</dbReference>